<dbReference type="InterPro" id="IPR059181">
    <property type="entry name" value="RWDD2A-B_C"/>
</dbReference>
<proteinExistence type="evidence at transcript level"/>
<dbReference type="PIRSF" id="PIRSF038021">
    <property type="entry name" value="UCP038021_RWDD2"/>
    <property type="match status" value="1"/>
</dbReference>
<sequence>QKIVIIKSKQKIDIQKKTNMEQHGQLDERELYVQCITKQLEEVDLLSSIYCTPGEMQIIDASVISDFNDFLNTPTAMPSSTLKAHLDYTIAVDVLHGKSKEKVEIRIELPNLYPLLENAIVTILSALLGKAKEMYLKREIEKFIETMDKSECYIFQVVSWLQDKLNSVIMRDASEFGPKQELTTEENENAVECERLWIYSHHIKSKKKRQEIQKEAHNLDLTGFSRPGKPGVICVEGTREQTQEFWRILKSMRWQHITICKSEVWLGKLQQRRRFEGFKEQIFCDDLDNEEGFMNMGLFMKYLEAHKSGYIKKELFGLA</sequence>
<dbReference type="InterPro" id="IPR006575">
    <property type="entry name" value="RWD_dom"/>
</dbReference>
<gene>
    <name evidence="2" type="primary">RWD2A</name>
</gene>
<dbReference type="EMBL" id="GAMC01003877">
    <property type="protein sequence ID" value="JAC02679.1"/>
    <property type="molecule type" value="mRNA"/>
</dbReference>
<dbReference type="InterPro" id="IPR016135">
    <property type="entry name" value="UBQ-conjugating_enzyme/RWD"/>
</dbReference>
<protein>
    <submittedName>
        <fullName evidence="2">RWD domain-containing protein 2A</fullName>
    </submittedName>
</protein>
<dbReference type="InterPro" id="IPR010541">
    <property type="entry name" value="Prp3_C"/>
</dbReference>
<feature type="domain" description="RWD" evidence="1">
    <location>
        <begin position="41"/>
        <end position="168"/>
    </location>
</feature>
<accession>W8C0R4</accession>
<dbReference type="SUPFAM" id="SSF54495">
    <property type="entry name" value="UBC-like"/>
    <property type="match status" value="1"/>
</dbReference>
<feature type="non-terminal residue" evidence="2">
    <location>
        <position position="1"/>
    </location>
</feature>
<reference evidence="2" key="1">
    <citation type="submission" date="2013-07" db="EMBL/GenBank/DDBJ databases">
        <authorList>
            <person name="Geib S."/>
        </authorList>
    </citation>
    <scope>NUCLEOTIDE SEQUENCE</scope>
</reference>
<evidence type="ECO:0000313" key="2">
    <source>
        <dbReference type="EMBL" id="JAC02679.1"/>
    </source>
</evidence>
<dbReference type="PANTHER" id="PTHR15955">
    <property type="entry name" value="RWD DOMAIN CONTAINING PROTEIN 2"/>
    <property type="match status" value="1"/>
</dbReference>
<dbReference type="OrthoDB" id="432412at2759"/>
<dbReference type="CDD" id="cd24163">
    <property type="entry name" value="RWDD2_C"/>
    <property type="match status" value="1"/>
</dbReference>
<dbReference type="PROSITE" id="PS50908">
    <property type="entry name" value="RWD"/>
    <property type="match status" value="1"/>
</dbReference>
<dbReference type="Gene3D" id="3.10.110.10">
    <property type="entry name" value="Ubiquitin Conjugating Enzyme"/>
    <property type="match status" value="1"/>
</dbReference>
<evidence type="ECO:0000259" key="1">
    <source>
        <dbReference type="PROSITE" id="PS50908"/>
    </source>
</evidence>
<name>W8C0R4_CERCA</name>
<dbReference type="Pfam" id="PF05773">
    <property type="entry name" value="RWD"/>
    <property type="match status" value="1"/>
</dbReference>
<reference evidence="2" key="2">
    <citation type="journal article" date="2014" name="BMC Genomics">
        <title>A genomic perspective to assessing quality of mass-reared SIT flies used in Mediterranean fruit fly (Ceratitis capitata) eradication in California.</title>
        <authorList>
            <person name="Calla B."/>
            <person name="Hall B."/>
            <person name="Hou S."/>
            <person name="Geib S.M."/>
        </authorList>
    </citation>
    <scope>NUCLEOTIDE SEQUENCE</scope>
</reference>
<organism evidence="2">
    <name type="scientific">Ceratitis capitata</name>
    <name type="common">Mediterranean fruit fly</name>
    <name type="synonym">Tephritis capitata</name>
    <dbReference type="NCBI Taxonomy" id="7213"/>
    <lineage>
        <taxon>Eukaryota</taxon>
        <taxon>Metazoa</taxon>
        <taxon>Ecdysozoa</taxon>
        <taxon>Arthropoda</taxon>
        <taxon>Hexapoda</taxon>
        <taxon>Insecta</taxon>
        <taxon>Pterygota</taxon>
        <taxon>Neoptera</taxon>
        <taxon>Endopterygota</taxon>
        <taxon>Diptera</taxon>
        <taxon>Brachycera</taxon>
        <taxon>Muscomorpha</taxon>
        <taxon>Tephritoidea</taxon>
        <taxon>Tephritidae</taxon>
        <taxon>Ceratitis</taxon>
        <taxon>Ceratitis</taxon>
    </lineage>
</organism>
<dbReference type="InterPro" id="IPR017359">
    <property type="entry name" value="Phi-like"/>
</dbReference>
<dbReference type="Pfam" id="PF06544">
    <property type="entry name" value="Prp3_C"/>
    <property type="match status" value="1"/>
</dbReference>
<dbReference type="PANTHER" id="PTHR15955:SF8">
    <property type="entry name" value="RWD DOMAIN-CONTAINING PROTEIN 2B-RELATED"/>
    <property type="match status" value="1"/>
</dbReference>
<dbReference type="AlphaFoldDB" id="W8C0R4"/>